<feature type="transmembrane region" description="Helical" evidence="6">
    <location>
        <begin position="30"/>
        <end position="52"/>
    </location>
</feature>
<dbReference type="PANTHER" id="PTHR42770:SF7">
    <property type="entry name" value="MEMBRANE PROTEIN"/>
    <property type="match status" value="1"/>
</dbReference>
<name>A0ABU6AEZ2_9PSEU</name>
<dbReference type="PANTHER" id="PTHR42770">
    <property type="entry name" value="AMINO ACID TRANSPORTER-RELATED"/>
    <property type="match status" value="1"/>
</dbReference>
<reference evidence="7 8" key="1">
    <citation type="submission" date="2023-10" db="EMBL/GenBank/DDBJ databases">
        <title>Saccharopolyspora sp. nov., isolated from mangrove soil.</title>
        <authorList>
            <person name="Lu Y."/>
            <person name="Liu W."/>
        </authorList>
    </citation>
    <scope>NUCLEOTIDE SEQUENCE [LARGE SCALE GENOMIC DNA]</scope>
    <source>
        <strain evidence="7 8">S2-29</strain>
    </source>
</reference>
<evidence type="ECO:0000313" key="7">
    <source>
        <dbReference type="EMBL" id="MEB3370120.1"/>
    </source>
</evidence>
<feature type="transmembrane region" description="Helical" evidence="6">
    <location>
        <begin position="305"/>
        <end position="327"/>
    </location>
</feature>
<dbReference type="Pfam" id="PF13520">
    <property type="entry name" value="AA_permease_2"/>
    <property type="match status" value="1"/>
</dbReference>
<dbReference type="PIRSF" id="PIRSF006060">
    <property type="entry name" value="AA_transporter"/>
    <property type="match status" value="1"/>
</dbReference>
<feature type="transmembrane region" description="Helical" evidence="6">
    <location>
        <begin position="147"/>
        <end position="164"/>
    </location>
</feature>
<dbReference type="Proteomes" id="UP001327093">
    <property type="component" value="Unassembled WGS sequence"/>
</dbReference>
<feature type="transmembrane region" description="Helical" evidence="6">
    <location>
        <begin position="378"/>
        <end position="402"/>
    </location>
</feature>
<feature type="transmembrane region" description="Helical" evidence="6">
    <location>
        <begin position="58"/>
        <end position="78"/>
    </location>
</feature>
<evidence type="ECO:0000256" key="5">
    <source>
        <dbReference type="ARBA" id="ARBA00023136"/>
    </source>
</evidence>
<keyword evidence="4 6" id="KW-1133">Transmembrane helix</keyword>
<dbReference type="InterPro" id="IPR002293">
    <property type="entry name" value="AA/rel_permease1"/>
</dbReference>
<feature type="transmembrane region" description="Helical" evidence="6">
    <location>
        <begin position="171"/>
        <end position="193"/>
    </location>
</feature>
<keyword evidence="2" id="KW-1003">Cell membrane</keyword>
<dbReference type="EMBL" id="JAWLNX010000016">
    <property type="protein sequence ID" value="MEB3370120.1"/>
    <property type="molecule type" value="Genomic_DNA"/>
</dbReference>
<keyword evidence="5 6" id="KW-0472">Membrane</keyword>
<proteinExistence type="predicted"/>
<feature type="transmembrane region" description="Helical" evidence="6">
    <location>
        <begin position="348"/>
        <end position="372"/>
    </location>
</feature>
<evidence type="ECO:0000313" key="8">
    <source>
        <dbReference type="Proteomes" id="UP001327093"/>
    </source>
</evidence>
<feature type="transmembrane region" description="Helical" evidence="6">
    <location>
        <begin position="213"/>
        <end position="230"/>
    </location>
</feature>
<evidence type="ECO:0000256" key="2">
    <source>
        <dbReference type="ARBA" id="ARBA00022475"/>
    </source>
</evidence>
<evidence type="ECO:0000256" key="3">
    <source>
        <dbReference type="ARBA" id="ARBA00022692"/>
    </source>
</evidence>
<protein>
    <submittedName>
        <fullName evidence="7">APC family permease</fullName>
    </submittedName>
</protein>
<keyword evidence="3 6" id="KW-0812">Transmembrane</keyword>
<evidence type="ECO:0000256" key="6">
    <source>
        <dbReference type="SAM" id="Phobius"/>
    </source>
</evidence>
<feature type="transmembrane region" description="Helical" evidence="6">
    <location>
        <begin position="112"/>
        <end position="135"/>
    </location>
</feature>
<evidence type="ECO:0000256" key="4">
    <source>
        <dbReference type="ARBA" id="ARBA00022989"/>
    </source>
</evidence>
<dbReference type="Gene3D" id="1.20.1740.10">
    <property type="entry name" value="Amino acid/polyamine transporter I"/>
    <property type="match status" value="1"/>
</dbReference>
<feature type="transmembrane region" description="Helical" evidence="6">
    <location>
        <begin position="251"/>
        <end position="272"/>
    </location>
</feature>
<dbReference type="InterPro" id="IPR050367">
    <property type="entry name" value="APC_superfamily"/>
</dbReference>
<accession>A0ABU6AEZ2</accession>
<feature type="transmembrane region" description="Helical" evidence="6">
    <location>
        <begin position="441"/>
        <end position="460"/>
    </location>
</feature>
<evidence type="ECO:0000256" key="1">
    <source>
        <dbReference type="ARBA" id="ARBA00004651"/>
    </source>
</evidence>
<dbReference type="RefSeq" id="WP_324267605.1">
    <property type="nucleotide sequence ID" value="NZ_JAWLNX010000016.1"/>
</dbReference>
<feature type="transmembrane region" description="Helical" evidence="6">
    <location>
        <begin position="414"/>
        <end position="435"/>
    </location>
</feature>
<comment type="caution">
    <text evidence="7">The sequence shown here is derived from an EMBL/GenBank/DDBJ whole genome shotgun (WGS) entry which is preliminary data.</text>
</comment>
<organism evidence="7 8">
    <name type="scientific">Saccharopolyspora mangrovi</name>
    <dbReference type="NCBI Taxonomy" id="3082379"/>
    <lineage>
        <taxon>Bacteria</taxon>
        <taxon>Bacillati</taxon>
        <taxon>Actinomycetota</taxon>
        <taxon>Actinomycetes</taxon>
        <taxon>Pseudonocardiales</taxon>
        <taxon>Pseudonocardiaceae</taxon>
        <taxon>Saccharopolyspora</taxon>
    </lineage>
</organism>
<comment type="subcellular location">
    <subcellularLocation>
        <location evidence="1">Cell membrane</location>
        <topology evidence="1">Multi-pass membrane protein</topology>
    </subcellularLocation>
</comment>
<keyword evidence="8" id="KW-1185">Reference proteome</keyword>
<gene>
    <name evidence="7" type="ORF">R4I43_22180</name>
</gene>
<sequence>MNRSSPGQDYVVQTSPLHGLPRRQMPFIPVFAQSIAAVAPSGCASVIPLLMLSTTGGGAALVGFVCAIAVILLVSACLRPMAQRMAAVGGIYSFTARGLGPEVAVPTGWSALVGYAAVSMAGLLAVGTYLAHIAVASGLAPTTSTTAIVGIVLVAAALATVVMVRGIAVSAWITLLIECVSIALVGAVLVLLVVRNDHSPHAISAAMEWGNSWHGIKFNIVVAVAAFVGFESSTTLSREAKRPFLTIPRTLRWTPVAVAVLYLFAVPIQAIAMSSAPAAVRDSAAPLAELLAHNGSTALSTVLDLGIAASFFACTLASVNALVRVLICMGREGVAPARLGRTHLRFQTPAPAVVTAMALITIGPLGVLLTGISPDQGLLAFLTLSGCGYLGSYLAGCAAAPVLLRRIGESTRGVWITSGVATSALLILLLSVSYVAVRDHAIPLVAYGIIMCAAVCYTFVLKRFAPHRLAAVGIYDETEWNDLSKTGLFR</sequence>